<gene>
    <name evidence="1" type="ORF">Pint_12303</name>
</gene>
<keyword evidence="2" id="KW-1185">Reference proteome</keyword>
<name>A0ACC0XIE3_9ROSI</name>
<reference evidence="2" key="1">
    <citation type="journal article" date="2023" name="G3 (Bethesda)">
        <title>Genome assembly and association tests identify interacting loci associated with vigor, precocity, and sex in interspecific pistachio rootstocks.</title>
        <authorList>
            <person name="Palmer W."/>
            <person name="Jacygrad E."/>
            <person name="Sagayaradj S."/>
            <person name="Cavanaugh K."/>
            <person name="Han R."/>
            <person name="Bertier L."/>
            <person name="Beede B."/>
            <person name="Kafkas S."/>
            <person name="Golino D."/>
            <person name="Preece J."/>
            <person name="Michelmore R."/>
        </authorList>
    </citation>
    <scope>NUCLEOTIDE SEQUENCE [LARGE SCALE GENOMIC DNA]</scope>
</reference>
<dbReference type="Proteomes" id="UP001163603">
    <property type="component" value="Chromosome 12"/>
</dbReference>
<proteinExistence type="predicted"/>
<comment type="caution">
    <text evidence="1">The sequence shown here is derived from an EMBL/GenBank/DDBJ whole genome shotgun (WGS) entry which is preliminary data.</text>
</comment>
<sequence>MLLLQNSISFLKEIERRSRHFKLYRAALEGDWNTVERIYKQVDIDILVKLSKDGSVALHISAATGHTGFVKKLLENMNKEDLAVKNNAGNMTFFLAATSERVEIVKARMKKNEDIVNIRGDNDILPLHKAALIRDKEMVEYLYEATADVILDHDNDHIELLISLINRGWYVLLDVALHLVERHPQIALARDKNGEEIALHRLARLPVLTRILDFNTIKVYKKSAIYLC</sequence>
<evidence type="ECO:0000313" key="2">
    <source>
        <dbReference type="Proteomes" id="UP001163603"/>
    </source>
</evidence>
<accession>A0ACC0XIE3</accession>
<dbReference type="EMBL" id="CM047747">
    <property type="protein sequence ID" value="KAJ0018069.1"/>
    <property type="molecule type" value="Genomic_DNA"/>
</dbReference>
<protein>
    <submittedName>
        <fullName evidence="1">Uncharacterized protein</fullName>
    </submittedName>
</protein>
<organism evidence="1 2">
    <name type="scientific">Pistacia integerrima</name>
    <dbReference type="NCBI Taxonomy" id="434235"/>
    <lineage>
        <taxon>Eukaryota</taxon>
        <taxon>Viridiplantae</taxon>
        <taxon>Streptophyta</taxon>
        <taxon>Embryophyta</taxon>
        <taxon>Tracheophyta</taxon>
        <taxon>Spermatophyta</taxon>
        <taxon>Magnoliopsida</taxon>
        <taxon>eudicotyledons</taxon>
        <taxon>Gunneridae</taxon>
        <taxon>Pentapetalae</taxon>
        <taxon>rosids</taxon>
        <taxon>malvids</taxon>
        <taxon>Sapindales</taxon>
        <taxon>Anacardiaceae</taxon>
        <taxon>Pistacia</taxon>
    </lineage>
</organism>
<evidence type="ECO:0000313" key="1">
    <source>
        <dbReference type="EMBL" id="KAJ0018069.1"/>
    </source>
</evidence>